<accession>A0A8J6TY49</accession>
<sequence>MNNYIYEYYQKIQEGSIVVGKWIKVWYEYIVKGLEQGNFYFAPKKANKAIKFIETFCRHHEGALAPQLIRLELWQKAFVSVVFGIMDQNGTRQFREIVCVVARKNGKTLFAAGVSEYCMFLDGEYGARIYFAAPKLEQAALCYDAFFQMIDKDPELSTMTKKRRSDVYVAETNSSAKPLAFSAKKSDGLNISLCVADEIASWPGEQGLKFYEVIKSSFGARKQPLLLSISTSGYINEGIYDELIKRSTRFLLGDSKETRLAPFLYMIDDIDKWNDINELQKSNPNLGVSVSVDYLLEEIAIAEGSLSKKAEFMTKYCNIKQNSSQAWLSTKAVEKCSGTHLELEEFRDTYCVGGIDLSRTTDLTACIAVIEKAGRLFIFAQFFLPSEKLEEATARDGLPYSAYVQRGLLKLSGDNFVDYHDCFDWFRMLVEEYQIYPLQVGYDRYTAQYLVQEMKQYGFHMDDVFQGYNLTPVIREVEGQMKDGVFNIGDNDLLKVHLLNMAVKSEAESGRSKLVKMSANDHIDGGAALLDAMTVRQKYYAEIGEQLKNE</sequence>
<keyword evidence="4" id="KW-1185">Reference proteome</keyword>
<comment type="caution">
    <text evidence="3">The sequence shown here is derived from an EMBL/GenBank/DDBJ whole genome shotgun (WGS) entry which is preliminary data.</text>
</comment>
<feature type="domain" description="Terminase large subunit-like endonuclease" evidence="2">
    <location>
        <begin position="263"/>
        <end position="535"/>
    </location>
</feature>
<gene>
    <name evidence="3" type="ORF">H8702_13385</name>
</gene>
<dbReference type="RefSeq" id="WP_187536907.1">
    <property type="nucleotide sequence ID" value="NZ_JACRTL010000012.1"/>
</dbReference>
<evidence type="ECO:0000313" key="3">
    <source>
        <dbReference type="EMBL" id="MBC8612085.1"/>
    </source>
</evidence>
<dbReference type="Pfam" id="PF03354">
    <property type="entry name" value="TerL_ATPase"/>
    <property type="match status" value="1"/>
</dbReference>
<evidence type="ECO:0000313" key="4">
    <source>
        <dbReference type="Proteomes" id="UP000632659"/>
    </source>
</evidence>
<dbReference type="InterPro" id="IPR046462">
    <property type="entry name" value="TerL_nuclease"/>
</dbReference>
<dbReference type="EMBL" id="JACRTL010000012">
    <property type="protein sequence ID" value="MBC8612085.1"/>
    <property type="molecule type" value="Genomic_DNA"/>
</dbReference>
<proteinExistence type="predicted"/>
<dbReference type="InterPro" id="IPR027417">
    <property type="entry name" value="P-loop_NTPase"/>
</dbReference>
<evidence type="ECO:0000259" key="2">
    <source>
        <dbReference type="Pfam" id="PF20441"/>
    </source>
</evidence>
<dbReference type="Pfam" id="PF20441">
    <property type="entry name" value="TerL_nuclease"/>
    <property type="match status" value="1"/>
</dbReference>
<protein>
    <submittedName>
        <fullName evidence="3">Terminase large subunit</fullName>
    </submittedName>
</protein>
<dbReference type="GO" id="GO:0004519">
    <property type="term" value="F:endonuclease activity"/>
    <property type="evidence" value="ECO:0007669"/>
    <property type="project" value="InterPro"/>
</dbReference>
<organism evidence="3 4">
    <name type="scientific">Massiliimalia timonensis</name>
    <dbReference type="NCBI Taxonomy" id="1987501"/>
    <lineage>
        <taxon>Bacteria</taxon>
        <taxon>Bacillati</taxon>
        <taxon>Bacillota</taxon>
        <taxon>Clostridia</taxon>
        <taxon>Eubacteriales</taxon>
        <taxon>Oscillospiraceae</taxon>
        <taxon>Massiliimalia</taxon>
    </lineage>
</organism>
<dbReference type="Gene3D" id="3.40.50.300">
    <property type="entry name" value="P-loop containing nucleotide triphosphate hydrolases"/>
    <property type="match status" value="1"/>
</dbReference>
<dbReference type="PANTHER" id="PTHR41287:SF1">
    <property type="entry name" value="PROTEIN YMFN"/>
    <property type="match status" value="1"/>
</dbReference>
<evidence type="ECO:0000259" key="1">
    <source>
        <dbReference type="Pfam" id="PF03354"/>
    </source>
</evidence>
<dbReference type="InterPro" id="IPR005021">
    <property type="entry name" value="Terminase_largesu-like"/>
</dbReference>
<name>A0A8J6TY49_9FIRM</name>
<dbReference type="InterPro" id="IPR046461">
    <property type="entry name" value="TerL_ATPase"/>
</dbReference>
<dbReference type="AlphaFoldDB" id="A0A8J6TY49"/>
<feature type="domain" description="Terminase large subunit-like ATPase" evidence="1">
    <location>
        <begin position="74"/>
        <end position="245"/>
    </location>
</feature>
<dbReference type="PANTHER" id="PTHR41287">
    <property type="match status" value="1"/>
</dbReference>
<dbReference type="Proteomes" id="UP000632659">
    <property type="component" value="Unassembled WGS sequence"/>
</dbReference>
<reference evidence="3" key="1">
    <citation type="submission" date="2020-08" db="EMBL/GenBank/DDBJ databases">
        <title>Genome public.</title>
        <authorList>
            <person name="Liu C."/>
            <person name="Sun Q."/>
        </authorList>
    </citation>
    <scope>NUCLEOTIDE SEQUENCE</scope>
    <source>
        <strain evidence="3">NSJ-15</strain>
    </source>
</reference>